<evidence type="ECO:0000256" key="5">
    <source>
        <dbReference type="SAM" id="Phobius"/>
    </source>
</evidence>
<evidence type="ECO:0000256" key="2">
    <source>
        <dbReference type="ARBA" id="ARBA00022692"/>
    </source>
</evidence>
<evidence type="ECO:0000256" key="1">
    <source>
        <dbReference type="ARBA" id="ARBA00022475"/>
    </source>
</evidence>
<keyword evidence="7" id="KW-1185">Reference proteome</keyword>
<feature type="transmembrane region" description="Helical" evidence="5">
    <location>
        <begin position="37"/>
        <end position="60"/>
    </location>
</feature>
<dbReference type="AlphaFoldDB" id="A0A1I2CLM7"/>
<accession>A0A1I2CLM7</accession>
<evidence type="ECO:0000313" key="6">
    <source>
        <dbReference type="EMBL" id="SFE68693.1"/>
    </source>
</evidence>
<feature type="transmembrane region" description="Helical" evidence="5">
    <location>
        <begin position="149"/>
        <end position="174"/>
    </location>
</feature>
<reference evidence="6 7" key="1">
    <citation type="submission" date="2016-10" db="EMBL/GenBank/DDBJ databases">
        <authorList>
            <person name="de Groot N.N."/>
        </authorList>
    </citation>
    <scope>NUCLEOTIDE SEQUENCE [LARGE SCALE GENOMIC DNA]</scope>
    <source>
        <strain evidence="6 7">DSM 23995</strain>
    </source>
</reference>
<evidence type="ECO:0000256" key="3">
    <source>
        <dbReference type="ARBA" id="ARBA00022989"/>
    </source>
</evidence>
<name>A0A1I2CLM7_9BACI</name>
<dbReference type="Pfam" id="PF02659">
    <property type="entry name" value="Mntp"/>
    <property type="match status" value="2"/>
</dbReference>
<feature type="transmembrane region" description="Helical" evidence="5">
    <location>
        <begin position="186"/>
        <end position="206"/>
    </location>
</feature>
<keyword evidence="2 5" id="KW-0812">Transmembrane</keyword>
<dbReference type="Proteomes" id="UP000199516">
    <property type="component" value="Unassembled WGS sequence"/>
</dbReference>
<dbReference type="PANTHER" id="PTHR35529:SF2">
    <property type="entry name" value="SPORULATION PROTEIN YTAF-RELATED"/>
    <property type="match status" value="1"/>
</dbReference>
<dbReference type="STRING" id="930128.SAMN05192532_10346"/>
<dbReference type="InterPro" id="IPR014205">
    <property type="entry name" value="Spore_YtaF"/>
</dbReference>
<keyword evidence="3 5" id="KW-1133">Transmembrane helix</keyword>
<dbReference type="EMBL" id="FONT01000003">
    <property type="protein sequence ID" value="SFE68693.1"/>
    <property type="molecule type" value="Genomic_DNA"/>
</dbReference>
<evidence type="ECO:0000313" key="7">
    <source>
        <dbReference type="Proteomes" id="UP000199516"/>
    </source>
</evidence>
<gene>
    <name evidence="6" type="ORF">SAMN05192532_10346</name>
</gene>
<dbReference type="RefSeq" id="WP_091660943.1">
    <property type="nucleotide sequence ID" value="NZ_FONT01000003.1"/>
</dbReference>
<evidence type="ECO:0000256" key="4">
    <source>
        <dbReference type="ARBA" id="ARBA00023136"/>
    </source>
</evidence>
<dbReference type="OrthoDB" id="1679205at2"/>
<feature type="transmembrane region" description="Helical" evidence="5">
    <location>
        <begin position="67"/>
        <end position="85"/>
    </location>
</feature>
<proteinExistence type="predicted"/>
<keyword evidence="4 5" id="KW-0472">Membrane</keyword>
<organism evidence="6 7">
    <name type="scientific">Alteribacillus iranensis</name>
    <dbReference type="NCBI Taxonomy" id="930128"/>
    <lineage>
        <taxon>Bacteria</taxon>
        <taxon>Bacillati</taxon>
        <taxon>Bacillota</taxon>
        <taxon>Bacilli</taxon>
        <taxon>Bacillales</taxon>
        <taxon>Bacillaceae</taxon>
        <taxon>Alteribacillus</taxon>
    </lineage>
</organism>
<dbReference type="NCBIfam" id="TIGR02840">
    <property type="entry name" value="spore_YtaF"/>
    <property type="match status" value="1"/>
</dbReference>
<sequence>MTASLFTLFLLAFAVSIDSFGTGLAYGIRGLELSVVSLIFISLCSAVSVVIGGAAAVLMVEYVPAMVTEMIGGILLIGIGLWTLINTLTENKKEVDVTESNTKKGLPAQLISILKKPDNADVDKSGTISTKEAILLGTALSLDALGAGIGAALIGLSTWLLAGTVAVMCAVFLAGGMKGGQKLSQFAIIQKVSILPGVLLIALGIWNL</sequence>
<dbReference type="PANTHER" id="PTHR35529">
    <property type="entry name" value="MANGANESE EFFLUX PUMP MNTP-RELATED"/>
    <property type="match status" value="1"/>
</dbReference>
<dbReference type="InterPro" id="IPR003810">
    <property type="entry name" value="Mntp/YtaF"/>
</dbReference>
<keyword evidence="1" id="KW-1003">Cell membrane</keyword>
<protein>
    <submittedName>
        <fullName evidence="6">Putative sporulation protein YtaF</fullName>
    </submittedName>
</protein>